<dbReference type="PROSITE" id="PS50893">
    <property type="entry name" value="ABC_TRANSPORTER_2"/>
    <property type="match status" value="1"/>
</dbReference>
<keyword evidence="4" id="KW-0547">Nucleotide-binding</keyword>
<evidence type="ECO:0000256" key="2">
    <source>
        <dbReference type="ARBA" id="ARBA00022448"/>
    </source>
</evidence>
<dbReference type="InterPro" id="IPR027417">
    <property type="entry name" value="P-loop_NTPase"/>
</dbReference>
<gene>
    <name evidence="7" type="ORF">WHX56_25195</name>
</gene>
<dbReference type="InterPro" id="IPR003593">
    <property type="entry name" value="AAA+_ATPase"/>
</dbReference>
<keyword evidence="5 7" id="KW-0067">ATP-binding</keyword>
<dbReference type="InterPro" id="IPR003439">
    <property type="entry name" value="ABC_transporter-like_ATP-bd"/>
</dbReference>
<comment type="similarity">
    <text evidence="1">Belongs to the ABC transporter superfamily.</text>
</comment>
<organism evidence="7 8">
    <name type="scientific">Achromobacter veterisilvae</name>
    <dbReference type="NCBI Taxonomy" id="2069367"/>
    <lineage>
        <taxon>Bacteria</taxon>
        <taxon>Pseudomonadati</taxon>
        <taxon>Pseudomonadota</taxon>
        <taxon>Betaproteobacteria</taxon>
        <taxon>Burkholderiales</taxon>
        <taxon>Alcaligenaceae</taxon>
        <taxon>Achromobacter</taxon>
    </lineage>
</organism>
<dbReference type="RefSeq" id="WP_338879310.1">
    <property type="nucleotide sequence ID" value="NZ_CP148753.1"/>
</dbReference>
<keyword evidence="8" id="KW-1185">Reference proteome</keyword>
<evidence type="ECO:0000256" key="4">
    <source>
        <dbReference type="ARBA" id="ARBA00022741"/>
    </source>
</evidence>
<dbReference type="GO" id="GO:0005524">
    <property type="term" value="F:ATP binding"/>
    <property type="evidence" value="ECO:0007669"/>
    <property type="project" value="UniProtKB-KW"/>
</dbReference>
<evidence type="ECO:0000256" key="5">
    <source>
        <dbReference type="ARBA" id="ARBA00022840"/>
    </source>
</evidence>
<dbReference type="Proteomes" id="UP001456224">
    <property type="component" value="Chromosome"/>
</dbReference>
<evidence type="ECO:0000259" key="6">
    <source>
        <dbReference type="PROSITE" id="PS50893"/>
    </source>
</evidence>
<accession>A0ABZ2RYU0</accession>
<dbReference type="SUPFAM" id="SSF52540">
    <property type="entry name" value="P-loop containing nucleoside triphosphate hydrolases"/>
    <property type="match status" value="1"/>
</dbReference>
<name>A0ABZ2RYU0_9BURK</name>
<dbReference type="CDD" id="cd03293">
    <property type="entry name" value="ABC_NrtD_SsuB_transporters"/>
    <property type="match status" value="1"/>
</dbReference>
<evidence type="ECO:0000256" key="1">
    <source>
        <dbReference type="ARBA" id="ARBA00005417"/>
    </source>
</evidence>
<dbReference type="Pfam" id="PF00005">
    <property type="entry name" value="ABC_tran"/>
    <property type="match status" value="1"/>
</dbReference>
<dbReference type="PROSITE" id="PS00211">
    <property type="entry name" value="ABC_TRANSPORTER_1"/>
    <property type="match status" value="1"/>
</dbReference>
<protein>
    <submittedName>
        <fullName evidence="7">ABC transporter ATP-binding protein</fullName>
    </submittedName>
</protein>
<evidence type="ECO:0000313" key="8">
    <source>
        <dbReference type="Proteomes" id="UP001456224"/>
    </source>
</evidence>
<sequence>MPGFLELDRVNRIYESERGALHALKDVTLSIQEGEFISIVGPSGCGKSTLLKCMAGLERASSGLLSLQGRAIVEPPRNMGVVFQRDLLLEWRNILDNVLLAAEFHDVKPRDVEPRARELLTLFGLGQFLERFPRELSGGMRQRVSICRALLLDPQLLLMDEPFGALDPFTRDELNAELQRTWLATGKTVVFITHSIAEAVYLGCRVVIMARGPGRIEEVVPIEIERPRGLGVRETPAFVDCVKHIRDTFRGLGIYKE</sequence>
<dbReference type="Gene3D" id="3.40.50.300">
    <property type="entry name" value="P-loop containing nucleotide triphosphate hydrolases"/>
    <property type="match status" value="1"/>
</dbReference>
<keyword evidence="3" id="KW-1003">Cell membrane</keyword>
<evidence type="ECO:0000256" key="3">
    <source>
        <dbReference type="ARBA" id="ARBA00022475"/>
    </source>
</evidence>
<proteinExistence type="inferred from homology"/>
<evidence type="ECO:0000313" key="7">
    <source>
        <dbReference type="EMBL" id="WXR72909.1"/>
    </source>
</evidence>
<dbReference type="SMART" id="SM00382">
    <property type="entry name" value="AAA"/>
    <property type="match status" value="1"/>
</dbReference>
<dbReference type="InterPro" id="IPR050166">
    <property type="entry name" value="ABC_transporter_ATP-bind"/>
</dbReference>
<dbReference type="PANTHER" id="PTHR42788:SF13">
    <property type="entry name" value="ALIPHATIC SULFONATES IMPORT ATP-BINDING PROTEIN SSUB"/>
    <property type="match status" value="1"/>
</dbReference>
<dbReference type="PANTHER" id="PTHR42788">
    <property type="entry name" value="TAURINE IMPORT ATP-BINDING PROTEIN-RELATED"/>
    <property type="match status" value="1"/>
</dbReference>
<dbReference type="EMBL" id="CP148753">
    <property type="protein sequence ID" value="WXR72909.1"/>
    <property type="molecule type" value="Genomic_DNA"/>
</dbReference>
<feature type="domain" description="ABC transporter" evidence="6">
    <location>
        <begin position="5"/>
        <end position="236"/>
    </location>
</feature>
<dbReference type="InterPro" id="IPR017871">
    <property type="entry name" value="ABC_transporter-like_CS"/>
</dbReference>
<keyword evidence="3" id="KW-0472">Membrane</keyword>
<reference evidence="7 8" key="1">
    <citation type="submission" date="2024-03" db="EMBL/GenBank/DDBJ databases">
        <title>Reference genomes for the five species model microbial community.</title>
        <authorList>
            <person name="Padfield D."/>
        </authorList>
    </citation>
    <scope>NUCLEOTIDE SEQUENCE [LARGE SCALE GENOMIC DNA]</scope>
    <source>
        <strain evidence="7 8">AB1</strain>
    </source>
</reference>
<keyword evidence="2" id="KW-0813">Transport</keyword>